<accession>X8DHW0</accession>
<dbReference type="EMBL" id="JAOJ01000003">
    <property type="protein sequence ID" value="EUA67060.1"/>
    <property type="molecule type" value="Genomic_DNA"/>
</dbReference>
<sequence>MSTSDAERLKFLAEALADDIKSLARPDNDLVKVRDIGWALAGLALSTIGLIAENLPLLFSSVCQCT</sequence>
<organism evidence="1 2">
    <name type="scientific">Mycobacteroides abscessus subsp. bolletii 1513</name>
    <dbReference type="NCBI Taxonomy" id="1299321"/>
    <lineage>
        <taxon>Bacteria</taxon>
        <taxon>Bacillati</taxon>
        <taxon>Actinomycetota</taxon>
        <taxon>Actinomycetes</taxon>
        <taxon>Mycobacteriales</taxon>
        <taxon>Mycobacteriaceae</taxon>
        <taxon>Mycobacteroides</taxon>
        <taxon>Mycobacteroides abscessus</taxon>
    </lineage>
</organism>
<dbReference type="PATRIC" id="fig|1299321.3.peg.3858"/>
<dbReference type="Proteomes" id="UP000023351">
    <property type="component" value="Unassembled WGS sequence"/>
</dbReference>
<evidence type="ECO:0000313" key="2">
    <source>
        <dbReference type="Proteomes" id="UP000023351"/>
    </source>
</evidence>
<comment type="caution">
    <text evidence="1">The sequence shown here is derived from an EMBL/GenBank/DDBJ whole genome shotgun (WGS) entry which is preliminary data.</text>
</comment>
<protein>
    <submittedName>
        <fullName evidence="1">Uncharacterized protein</fullName>
    </submittedName>
</protein>
<reference evidence="1 2" key="1">
    <citation type="submission" date="2013-12" db="EMBL/GenBank/DDBJ databases">
        <authorList>
            <person name="Zelazny A."/>
            <person name="Olivier K."/>
            <person name="Holland S."/>
            <person name="Lenaerts A."/>
            <person name="Ordway D."/>
            <person name="DeGroote M.A."/>
            <person name="Parker T."/>
            <person name="Sizemore C."/>
            <person name="Tallon L.J."/>
            <person name="Sadzewicz L.K."/>
            <person name="Sengamalay N."/>
            <person name="Fraser C.M."/>
            <person name="Hine E."/>
            <person name="Shefchek K.A."/>
            <person name="Das S.P."/>
            <person name="Tettelin H."/>
        </authorList>
    </citation>
    <scope>NUCLEOTIDE SEQUENCE [LARGE SCALE GENOMIC DNA]</scope>
    <source>
        <strain evidence="1 2">1513</strain>
    </source>
</reference>
<gene>
    <name evidence="1" type="ORF">I540_4007</name>
</gene>
<dbReference type="AlphaFoldDB" id="X8DHW0"/>
<proteinExistence type="predicted"/>
<evidence type="ECO:0000313" key="1">
    <source>
        <dbReference type="EMBL" id="EUA67060.1"/>
    </source>
</evidence>
<name>X8DHW0_9MYCO</name>